<feature type="compositionally biased region" description="Low complexity" evidence="1">
    <location>
        <begin position="488"/>
        <end position="502"/>
    </location>
</feature>
<feature type="compositionally biased region" description="Basic and acidic residues" evidence="1">
    <location>
        <begin position="344"/>
        <end position="353"/>
    </location>
</feature>
<keyword evidence="4" id="KW-1185">Reference proteome</keyword>
<feature type="region of interest" description="Disordered" evidence="1">
    <location>
        <begin position="207"/>
        <end position="553"/>
    </location>
</feature>
<evidence type="ECO:0000313" key="3">
    <source>
        <dbReference type="EMBL" id="KAJ5734055.1"/>
    </source>
</evidence>
<sequence length="553" mass="62854">MCLTAPSPFDSVDSPDPGNELAAISRSDPDSSNAMSWGTLINPDKSPAPLLEQLCLGIATQLMPSFDASGTTEITPNRIATFYRKVGGNYDALFLGTKSQALSFIYQSLGCFHSLQPSADPYESPCVPSLLPTGFVRWQTIQLLMDPDEHSQYLQNAVDMWDIVDEKGDIFPKDIPRDAFPSEPDAEMLQWHETVSKRLELDYMKCQRQRQHGSPPNFAGYHYRFSGKDPLPDEEESFPSASRWSGSRHQRHFDTEKPSHRRHHNRRPSDERPSYHGRRPDPVFSARPDGGRSGMSSPRGPSPSSRMDHNGRSRGRERPFWHGRQLSRERHEPQDSESESDSDDTIHEDEREPPPPPRHHSRRHNLSPPTPSSARRHSHDAYKRKPARDLSPHAPRRSHRGYEYEQPTHRTYKSHSDGAPRNHHSDDHSHSRSSGFKFRDFNFDGRRPHPNVVPDPQMYTHAPPPPPPRAVPRHRYNIDPYADDPRRASYAGGSRPGSGSSSERPRSYSNAAYTTRASRYTSPHRGGGKRYVPMTHADDMGYTHSRRAPPIYD</sequence>
<reference evidence="3" key="1">
    <citation type="journal article" date="2023" name="IMA Fungus">
        <title>Comparative genomic study of the Penicillium genus elucidates a diverse pangenome and 15 lateral gene transfer events.</title>
        <authorList>
            <person name="Petersen C."/>
            <person name="Sorensen T."/>
            <person name="Nielsen M.R."/>
            <person name="Sondergaard T.E."/>
            <person name="Sorensen J.L."/>
            <person name="Fitzpatrick D.A."/>
            <person name="Frisvad J.C."/>
            <person name="Nielsen K.L."/>
        </authorList>
    </citation>
    <scope>NUCLEOTIDE SEQUENCE</scope>
    <source>
        <strain evidence="3">IBT 17514</strain>
    </source>
</reference>
<dbReference type="InterPro" id="IPR055936">
    <property type="entry name" value="DUF7514"/>
</dbReference>
<feature type="compositionally biased region" description="Basic and acidic residues" evidence="1">
    <location>
        <begin position="379"/>
        <end position="391"/>
    </location>
</feature>
<reference evidence="3" key="2">
    <citation type="submission" date="2023-01" db="EMBL/GenBank/DDBJ databases">
        <authorList>
            <person name="Petersen C."/>
        </authorList>
    </citation>
    <scope>NUCLEOTIDE SEQUENCE</scope>
    <source>
        <strain evidence="3">IBT 17514</strain>
    </source>
</reference>
<dbReference type="PANTHER" id="PTHR39611:SF2">
    <property type="entry name" value="HYDROXYPROLINE-RICH GLYCOPROTEIN DZ-HRGP"/>
    <property type="match status" value="1"/>
</dbReference>
<feature type="compositionally biased region" description="Polar residues" evidence="1">
    <location>
        <begin position="510"/>
        <end position="521"/>
    </location>
</feature>
<proteinExistence type="predicted"/>
<feature type="compositionally biased region" description="Basic and acidic residues" evidence="1">
    <location>
        <begin position="306"/>
        <end position="334"/>
    </location>
</feature>
<gene>
    <name evidence="3" type="ORF">N7493_002841</name>
</gene>
<dbReference type="AlphaFoldDB" id="A0AAD6HSN9"/>
<protein>
    <recommendedName>
        <fullName evidence="2">DUF7514 domain-containing protein</fullName>
    </recommendedName>
</protein>
<feature type="compositionally biased region" description="Basic and acidic residues" evidence="1">
    <location>
        <begin position="267"/>
        <end position="281"/>
    </location>
</feature>
<dbReference type="Proteomes" id="UP001215712">
    <property type="component" value="Unassembled WGS sequence"/>
</dbReference>
<name>A0AAD6HSN9_9EURO</name>
<evidence type="ECO:0000313" key="4">
    <source>
        <dbReference type="Proteomes" id="UP001215712"/>
    </source>
</evidence>
<feature type="compositionally biased region" description="Basic and acidic residues" evidence="1">
    <location>
        <begin position="437"/>
        <end position="447"/>
    </location>
</feature>
<dbReference type="PANTHER" id="PTHR39611">
    <property type="entry name" value="HYDROXYPROLINE-RICH GLYCOPROTEIN DZ-HRGP-RELATED"/>
    <property type="match status" value="1"/>
</dbReference>
<feature type="region of interest" description="Disordered" evidence="1">
    <location>
        <begin position="1"/>
        <end position="39"/>
    </location>
</feature>
<feature type="compositionally biased region" description="Low complexity" evidence="1">
    <location>
        <begin position="294"/>
        <end position="305"/>
    </location>
</feature>
<dbReference type="EMBL" id="JAQJAN010000003">
    <property type="protein sequence ID" value="KAJ5734055.1"/>
    <property type="molecule type" value="Genomic_DNA"/>
</dbReference>
<organism evidence="3 4">
    <name type="scientific">Penicillium malachiteum</name>
    <dbReference type="NCBI Taxonomy" id="1324776"/>
    <lineage>
        <taxon>Eukaryota</taxon>
        <taxon>Fungi</taxon>
        <taxon>Dikarya</taxon>
        <taxon>Ascomycota</taxon>
        <taxon>Pezizomycotina</taxon>
        <taxon>Eurotiomycetes</taxon>
        <taxon>Eurotiomycetidae</taxon>
        <taxon>Eurotiales</taxon>
        <taxon>Aspergillaceae</taxon>
        <taxon>Penicillium</taxon>
    </lineage>
</organism>
<evidence type="ECO:0000259" key="2">
    <source>
        <dbReference type="Pfam" id="PF24355"/>
    </source>
</evidence>
<comment type="caution">
    <text evidence="3">The sequence shown here is derived from an EMBL/GenBank/DDBJ whole genome shotgun (WGS) entry which is preliminary data.</text>
</comment>
<dbReference type="Pfam" id="PF24355">
    <property type="entry name" value="DUF7514"/>
    <property type="match status" value="1"/>
</dbReference>
<feature type="compositionally biased region" description="Low complexity" evidence="1">
    <location>
        <begin position="1"/>
        <end position="17"/>
    </location>
</feature>
<feature type="domain" description="DUF7514" evidence="2">
    <location>
        <begin position="38"/>
        <end position="195"/>
    </location>
</feature>
<feature type="compositionally biased region" description="Basic and acidic residues" evidence="1">
    <location>
        <begin position="400"/>
        <end position="430"/>
    </location>
</feature>
<accession>A0AAD6HSN9</accession>
<evidence type="ECO:0000256" key="1">
    <source>
        <dbReference type="SAM" id="MobiDB-lite"/>
    </source>
</evidence>